<evidence type="ECO:0000313" key="1">
    <source>
        <dbReference type="EMBL" id="OWZ07723.1"/>
    </source>
</evidence>
<gene>
    <name evidence="1" type="ORF">PHMEG_00019851</name>
</gene>
<dbReference type="Proteomes" id="UP000198211">
    <property type="component" value="Unassembled WGS sequence"/>
</dbReference>
<protein>
    <submittedName>
        <fullName evidence="1">Uncharacterized protein</fullName>
    </submittedName>
</protein>
<proteinExistence type="predicted"/>
<dbReference type="AlphaFoldDB" id="A0A225VQL1"/>
<comment type="caution">
    <text evidence="1">The sequence shown here is derived from an EMBL/GenBank/DDBJ whole genome shotgun (WGS) entry which is preliminary data.</text>
</comment>
<dbReference type="PANTHER" id="PTHR34415">
    <property type="entry name" value="INTEGRASE CATALYTIC DOMAIN-CONTAINING PROTEIN"/>
    <property type="match status" value="1"/>
</dbReference>
<sequence>MTTSESDHAVIGMYFAQNLTVPSVSTTPSQWYSFALVATNYVYDETSSGEGSHQINWMLTHFIRTKIVPAGKTRLTCTWDNSSTWTTKVFVKGHTKNSCDRDFGHIRKHRGKVDIWTMGHLVEAVSEASRSSNPAHPPRNLRVQVLEASVYTTMQQYQIFSADEAKPGVVICKKSPDSETNEVTLCLCIDGILTTKEKVKCMLTDYI</sequence>
<name>A0A225VQL1_9STRA</name>
<evidence type="ECO:0000313" key="2">
    <source>
        <dbReference type="Proteomes" id="UP000198211"/>
    </source>
</evidence>
<reference evidence="2" key="1">
    <citation type="submission" date="2017-03" db="EMBL/GenBank/DDBJ databases">
        <title>Phytopthora megakarya and P. palmivora, two closely related causual agents of cacao black pod achieved similar genome size and gene model numbers by different mechanisms.</title>
        <authorList>
            <person name="Ali S."/>
            <person name="Shao J."/>
            <person name="Larry D.J."/>
            <person name="Kronmiller B."/>
            <person name="Shen D."/>
            <person name="Strem M.D."/>
            <person name="Melnick R.L."/>
            <person name="Guiltinan M.J."/>
            <person name="Tyler B.M."/>
            <person name="Meinhardt L.W."/>
            <person name="Bailey B.A."/>
        </authorList>
    </citation>
    <scope>NUCLEOTIDE SEQUENCE [LARGE SCALE GENOMIC DNA]</scope>
    <source>
        <strain evidence="2">zdho120</strain>
    </source>
</reference>
<accession>A0A225VQL1</accession>
<organism evidence="1 2">
    <name type="scientific">Phytophthora megakarya</name>
    <dbReference type="NCBI Taxonomy" id="4795"/>
    <lineage>
        <taxon>Eukaryota</taxon>
        <taxon>Sar</taxon>
        <taxon>Stramenopiles</taxon>
        <taxon>Oomycota</taxon>
        <taxon>Peronosporomycetes</taxon>
        <taxon>Peronosporales</taxon>
        <taxon>Peronosporaceae</taxon>
        <taxon>Phytophthora</taxon>
    </lineage>
</organism>
<dbReference type="OrthoDB" id="98589at2759"/>
<keyword evidence="2" id="KW-1185">Reference proteome</keyword>
<dbReference type="EMBL" id="NBNE01003426">
    <property type="protein sequence ID" value="OWZ07723.1"/>
    <property type="molecule type" value="Genomic_DNA"/>
</dbReference>
<dbReference type="PANTHER" id="PTHR34415:SF1">
    <property type="entry name" value="INTEGRASE CATALYTIC DOMAIN-CONTAINING PROTEIN"/>
    <property type="match status" value="1"/>
</dbReference>